<accession>A0ABN7XQG9</accession>
<organism evidence="1 2">
    <name type="scientific">Gigaspora margarita</name>
    <dbReference type="NCBI Taxonomy" id="4874"/>
    <lineage>
        <taxon>Eukaryota</taxon>
        <taxon>Fungi</taxon>
        <taxon>Fungi incertae sedis</taxon>
        <taxon>Mucoromycota</taxon>
        <taxon>Glomeromycotina</taxon>
        <taxon>Glomeromycetes</taxon>
        <taxon>Diversisporales</taxon>
        <taxon>Gigasporaceae</taxon>
        <taxon>Gigaspora</taxon>
    </lineage>
</organism>
<keyword evidence="2" id="KW-1185">Reference proteome</keyword>
<name>A0ABN7XQG9_GIGMA</name>
<reference evidence="1 2" key="1">
    <citation type="submission" date="2021-06" db="EMBL/GenBank/DDBJ databases">
        <authorList>
            <person name="Kallberg Y."/>
            <person name="Tangrot J."/>
            <person name="Rosling A."/>
        </authorList>
    </citation>
    <scope>NUCLEOTIDE SEQUENCE [LARGE SCALE GENOMIC DNA]</scope>
    <source>
        <strain evidence="1 2">120-4 pot B 10/14</strain>
    </source>
</reference>
<dbReference type="Proteomes" id="UP000789901">
    <property type="component" value="Unassembled WGS sequence"/>
</dbReference>
<proteinExistence type="predicted"/>
<gene>
    <name evidence="1" type="ORF">GMARGA_LOCUS45822</name>
</gene>
<feature type="non-terminal residue" evidence="1">
    <location>
        <position position="82"/>
    </location>
</feature>
<feature type="non-terminal residue" evidence="1">
    <location>
        <position position="1"/>
    </location>
</feature>
<dbReference type="EMBL" id="CAJVQB010166237">
    <property type="protein sequence ID" value="CAG8857001.1"/>
    <property type="molecule type" value="Genomic_DNA"/>
</dbReference>
<evidence type="ECO:0000313" key="2">
    <source>
        <dbReference type="Proteomes" id="UP000789901"/>
    </source>
</evidence>
<protein>
    <submittedName>
        <fullName evidence="1">30939_t:CDS:1</fullName>
    </submittedName>
</protein>
<sequence length="82" mass="9597">ISKIITNITETVFKELEEEILADKENTELFNPTEDLYPNEPDLNLNVLNFIDLNSSVFIYSENHYESQEINEIMSDNNDIQE</sequence>
<comment type="caution">
    <text evidence="1">The sequence shown here is derived from an EMBL/GenBank/DDBJ whole genome shotgun (WGS) entry which is preliminary data.</text>
</comment>
<evidence type="ECO:0000313" key="1">
    <source>
        <dbReference type="EMBL" id="CAG8857001.1"/>
    </source>
</evidence>